<sequence length="83" mass="9409">MDFDRQSLDTWFHVAQAYLRRPLGQEERQQLECLHAQETVTVDASWDASSAFDDAPPRPVAYDTAGSIRHILDAVNGLNLPKR</sequence>
<organism evidence="1 2">
    <name type="scientific">Luteibacter sahnii</name>
    <dbReference type="NCBI Taxonomy" id="3021977"/>
    <lineage>
        <taxon>Bacteria</taxon>
        <taxon>Pseudomonadati</taxon>
        <taxon>Pseudomonadota</taxon>
        <taxon>Gammaproteobacteria</taxon>
        <taxon>Lysobacterales</taxon>
        <taxon>Rhodanobacteraceae</taxon>
        <taxon>Luteibacter</taxon>
    </lineage>
</organism>
<name>A0ABT6BAI2_9GAMM</name>
<keyword evidence="2" id="KW-1185">Reference proteome</keyword>
<reference evidence="1 2" key="1">
    <citation type="journal article" date="2024" name="Curr. Microbiol.">
        <title>Luteibacter sahnii sp. nov., A Novel Yellow-Colored Xanthomonadin Pigment Producing Probiotic Bacterium from Healthy Rice Seed Microbiome.</title>
        <authorList>
            <person name="Jaiswal G."/>
            <person name="Rana R."/>
            <person name="Nayak P.K."/>
            <person name="Chouhan R."/>
            <person name="Gandhi S.G."/>
            <person name="Patel H.K."/>
            <person name="Patil P.B."/>
        </authorList>
    </citation>
    <scope>NUCLEOTIDE SEQUENCE [LARGE SCALE GENOMIC DNA]</scope>
    <source>
        <strain evidence="1 2">PPL201</strain>
    </source>
</reference>
<dbReference type="EMBL" id="JARJJS010000002">
    <property type="protein sequence ID" value="MDF4025089.1"/>
    <property type="molecule type" value="Genomic_DNA"/>
</dbReference>
<comment type="caution">
    <text evidence="1">The sequence shown here is derived from an EMBL/GenBank/DDBJ whole genome shotgun (WGS) entry which is preliminary data.</text>
</comment>
<evidence type="ECO:0000313" key="2">
    <source>
        <dbReference type="Proteomes" id="UP001528850"/>
    </source>
</evidence>
<evidence type="ECO:0000313" key="1">
    <source>
        <dbReference type="EMBL" id="MDF4025089.1"/>
    </source>
</evidence>
<protein>
    <submittedName>
        <fullName evidence="1">Uncharacterized protein</fullName>
    </submittedName>
</protein>
<proteinExistence type="predicted"/>
<gene>
    <name evidence="1" type="ORF">P3W24_08950</name>
</gene>
<dbReference type="Proteomes" id="UP001528850">
    <property type="component" value="Unassembled WGS sequence"/>
</dbReference>
<accession>A0ABT6BAI2</accession>